<evidence type="ECO:0000313" key="2">
    <source>
        <dbReference type="Proteomes" id="UP001230978"/>
    </source>
</evidence>
<evidence type="ECO:0000313" key="1">
    <source>
        <dbReference type="EMBL" id="WGV15919.1"/>
    </source>
</evidence>
<dbReference type="RefSeq" id="WP_281465752.1">
    <property type="nucleotide sequence ID" value="NZ_CP124535.1"/>
</dbReference>
<reference evidence="1 2" key="1">
    <citation type="submission" date="2023-04" db="EMBL/GenBank/DDBJ databases">
        <title>YMD61, complete Genome.</title>
        <authorList>
            <person name="Zhang J."/>
        </authorList>
    </citation>
    <scope>NUCLEOTIDE SEQUENCE [LARGE SCALE GENOMIC DNA]</scope>
    <source>
        <strain evidence="1 2">YMD61</strain>
    </source>
</reference>
<dbReference type="EMBL" id="CP124535">
    <property type="protein sequence ID" value="WGV15919.1"/>
    <property type="molecule type" value="Genomic_DNA"/>
</dbReference>
<name>A0ABY8Q5G9_9RHOB</name>
<organism evidence="1 2">
    <name type="scientific">Fuscovulum ytuae</name>
    <dbReference type="NCBI Taxonomy" id="3042299"/>
    <lineage>
        <taxon>Bacteria</taxon>
        <taxon>Pseudomonadati</taxon>
        <taxon>Pseudomonadota</taxon>
        <taxon>Alphaproteobacteria</taxon>
        <taxon>Rhodobacterales</taxon>
        <taxon>Paracoccaceae</taxon>
        <taxon>Fuscovulum</taxon>
    </lineage>
</organism>
<keyword evidence="2" id="KW-1185">Reference proteome</keyword>
<gene>
    <name evidence="1" type="ORF">QF092_16955</name>
</gene>
<proteinExistence type="predicted"/>
<accession>A0ABY8Q5G9</accession>
<dbReference type="Proteomes" id="UP001230978">
    <property type="component" value="Chromosome"/>
</dbReference>
<protein>
    <submittedName>
        <fullName evidence="1">Uncharacterized protein</fullName>
    </submittedName>
</protein>
<sequence>MMGFSSVKTIKQKVPGNHIPVFIGDDRSLVNDLIGAGVGGVVFKTSGLAVNKAALAKVLFGRRVIPNRDRLRPRPSATPQPTAGRTKIDLRKVRRRLLLQGRLED</sequence>